<proteinExistence type="predicted"/>
<dbReference type="PANTHER" id="PTHR13132:SF29">
    <property type="entry name" value="ALPHA-(1,6)-FUCOSYLTRANSFERASE"/>
    <property type="match status" value="1"/>
</dbReference>
<evidence type="ECO:0000313" key="4">
    <source>
        <dbReference type="Proteomes" id="UP000789572"/>
    </source>
</evidence>
<dbReference type="GO" id="GO:0006487">
    <property type="term" value="P:protein N-linked glycosylation"/>
    <property type="evidence" value="ECO:0007669"/>
    <property type="project" value="TreeGrafter"/>
</dbReference>
<keyword evidence="2" id="KW-1133">Transmembrane helix</keyword>
<dbReference type="Proteomes" id="UP000789572">
    <property type="component" value="Unassembled WGS sequence"/>
</dbReference>
<protein>
    <submittedName>
        <fullName evidence="3">10905_t:CDS:1</fullName>
    </submittedName>
</protein>
<evidence type="ECO:0000256" key="1">
    <source>
        <dbReference type="SAM" id="MobiDB-lite"/>
    </source>
</evidence>
<keyword evidence="4" id="KW-1185">Reference proteome</keyword>
<comment type="caution">
    <text evidence="3">The sequence shown here is derived from an EMBL/GenBank/DDBJ whole genome shotgun (WGS) entry which is preliminary data.</text>
</comment>
<evidence type="ECO:0000256" key="2">
    <source>
        <dbReference type="SAM" id="Phobius"/>
    </source>
</evidence>
<keyword evidence="2" id="KW-0472">Membrane</keyword>
<evidence type="ECO:0000313" key="3">
    <source>
        <dbReference type="EMBL" id="CAG8541734.1"/>
    </source>
</evidence>
<gene>
    <name evidence="3" type="ORF">POCULU_LOCUS4571</name>
</gene>
<dbReference type="GO" id="GO:0046921">
    <property type="term" value="F:alpha-(1-&gt;6)-fucosyltransferase activity"/>
    <property type="evidence" value="ECO:0007669"/>
    <property type="project" value="TreeGrafter"/>
</dbReference>
<feature type="compositionally biased region" description="Basic residues" evidence="1">
    <location>
        <begin position="440"/>
        <end position="459"/>
    </location>
</feature>
<dbReference type="PANTHER" id="PTHR13132">
    <property type="entry name" value="ALPHA- 1,6 -FUCOSYLTRANSFERASE"/>
    <property type="match status" value="1"/>
</dbReference>
<feature type="transmembrane region" description="Helical" evidence="2">
    <location>
        <begin position="60"/>
        <end position="77"/>
    </location>
</feature>
<organism evidence="3 4">
    <name type="scientific">Paraglomus occultum</name>
    <dbReference type="NCBI Taxonomy" id="144539"/>
    <lineage>
        <taxon>Eukaryota</taxon>
        <taxon>Fungi</taxon>
        <taxon>Fungi incertae sedis</taxon>
        <taxon>Mucoromycota</taxon>
        <taxon>Glomeromycotina</taxon>
        <taxon>Glomeromycetes</taxon>
        <taxon>Paraglomerales</taxon>
        <taxon>Paraglomeraceae</taxon>
        <taxon>Paraglomus</taxon>
    </lineage>
</organism>
<feature type="region of interest" description="Disordered" evidence="1">
    <location>
        <begin position="422"/>
        <end position="459"/>
    </location>
</feature>
<name>A0A9N9AT54_9GLOM</name>
<feature type="compositionally biased region" description="Basic residues" evidence="1">
    <location>
        <begin position="422"/>
        <end position="431"/>
    </location>
</feature>
<accession>A0A9N9AT54</accession>
<sequence>MCTNEDLKTSLHRGSITECPGGRSLFEDFKPANNLALPRPSIKAGILSHGKSKRISTYRLVQSFTAAIFLTLVYLSISPTSTSLPKHDLLGRPYCERSLTFVLSDCCDFSFQMIGLVNAMIYAEDTGRSFFLADKNWNYGRWGSFFKKLAKPSCIRPETSDLYVQFPNTPLGPDELRETEAKFKTASHVVMNRWSWYLLDEHIETVYHEKKHSSGIPAYAKIFKAQERVLHNIWHVNKEVQNLVHRECEVGELPYARSRATKDNFYIALQIQRVNHIGKYVAAAERVLQRIPQIKNEITVFVNAHTNTSHARRRLMKRRPDWKVVVSFEDDFQFRLDDTAPDSKGLMAYDLESRVDFGMAFVTDIVLMAEADHLVCSFGTPVCRLVTLLKGLRKVKSTTSIDKQWFSTLYPLNGYNEVYNPHKARWKKQPHRPTNGDGKKGRRKGGRKGGRKYGKSRAS</sequence>
<reference evidence="3" key="1">
    <citation type="submission" date="2021-06" db="EMBL/GenBank/DDBJ databases">
        <authorList>
            <person name="Kallberg Y."/>
            <person name="Tangrot J."/>
            <person name="Rosling A."/>
        </authorList>
    </citation>
    <scope>NUCLEOTIDE SEQUENCE</scope>
    <source>
        <strain evidence="3">IA702</strain>
    </source>
</reference>
<keyword evidence="2" id="KW-0812">Transmembrane</keyword>
<dbReference type="AlphaFoldDB" id="A0A9N9AT54"/>
<dbReference type="EMBL" id="CAJVPJ010000603">
    <property type="protein sequence ID" value="CAG8541734.1"/>
    <property type="molecule type" value="Genomic_DNA"/>
</dbReference>
<dbReference type="OrthoDB" id="2392789at2759"/>